<dbReference type="GO" id="GO:0016020">
    <property type="term" value="C:membrane"/>
    <property type="evidence" value="ECO:0007669"/>
    <property type="project" value="TreeGrafter"/>
</dbReference>
<name>A0A2C9K0Y7_BIOGL</name>
<dbReference type="PANTHER" id="PTHR22753">
    <property type="entry name" value="TRANSMEMBRANE PROTEIN 68"/>
    <property type="match status" value="1"/>
</dbReference>
<dbReference type="GeneID" id="106076576"/>
<evidence type="ECO:0000313" key="8">
    <source>
        <dbReference type="RefSeq" id="XP_055886936.1"/>
    </source>
</evidence>
<protein>
    <submittedName>
        <fullName evidence="6 7">Transmembrane protein 68-like</fullName>
    </submittedName>
</protein>
<dbReference type="PANTHER" id="PTHR22753:SF14">
    <property type="entry name" value="MONOACYLGLYCEROL_DIACYLGLYCEROL O-ACYLTRANSFERASE"/>
    <property type="match status" value="1"/>
</dbReference>
<dbReference type="KEGG" id="bgt:106076576"/>
<dbReference type="Proteomes" id="UP000076420">
    <property type="component" value="Unassembled WGS sequence"/>
</dbReference>
<dbReference type="EnsemblMetazoa" id="BGLB011351-RC">
    <property type="protein sequence ID" value="BGLB011351-PC"/>
    <property type="gene ID" value="BGLB011351"/>
</dbReference>
<reference evidence="6 7" key="2">
    <citation type="submission" date="2025-04" db="UniProtKB">
        <authorList>
            <consortium name="RefSeq"/>
        </authorList>
    </citation>
    <scope>IDENTIFICATION</scope>
</reference>
<dbReference type="OrthoDB" id="44277at2759"/>
<keyword evidence="1" id="KW-1133">Transmembrane helix</keyword>
<reference evidence="3" key="1">
    <citation type="submission" date="2020-05" db="UniProtKB">
        <authorList>
            <consortium name="EnsemblMetazoa"/>
        </authorList>
    </citation>
    <scope>IDENTIFICATION</scope>
    <source>
        <strain evidence="3">BB02</strain>
    </source>
</reference>
<dbReference type="RefSeq" id="XP_013092855.1">
    <property type="nucleotide sequence ID" value="XM_013237401.2"/>
</dbReference>
<dbReference type="VEuPathDB" id="VectorBase:BGLAX_048722"/>
<sequence>MDTITNFIHYVDSFDIDYISWVLWVFYPILLTFLLPAFIGLFLYLSALMLFIYKQRMKLKAAYDHDFWDGARKTLSVFWTAQAKIWHGYEVEGLQHIPDQGPALIIYYHGVLPVDLYYVTTSIILEKNRLIHLVGDKFLFHIPGWQTMMEVFNVTPGTVSSCIDVLKNGHLLSISPGGVREGLFGDENYSIIWNKRCGFAKVAIQANVPIIPMFTVNIREAFRTPGWARAWLRGIYERTRLPIVPIYGFFPVKLKTIFGEPILPVPNTSPEELAEKVKAAIESLIRKHQKCPGSILRALLERLPFFR</sequence>
<evidence type="ECO:0000313" key="6">
    <source>
        <dbReference type="RefSeq" id="XP_013092855.1"/>
    </source>
</evidence>
<dbReference type="RefSeq" id="XP_055886935.1">
    <property type="nucleotide sequence ID" value="XM_056030960.1"/>
</dbReference>
<dbReference type="Proteomes" id="UP001165740">
    <property type="component" value="Chromosome 5"/>
</dbReference>
<evidence type="ECO:0000256" key="1">
    <source>
        <dbReference type="SAM" id="Phobius"/>
    </source>
</evidence>
<evidence type="ECO:0000313" key="4">
    <source>
        <dbReference type="Proteomes" id="UP000076420"/>
    </source>
</evidence>
<keyword evidence="5" id="KW-1185">Reference proteome</keyword>
<dbReference type="OMA" id="PIYPMFT"/>
<dbReference type="Pfam" id="PF01553">
    <property type="entry name" value="Acyltransferase"/>
    <property type="match status" value="1"/>
</dbReference>
<evidence type="ECO:0000313" key="7">
    <source>
        <dbReference type="RefSeq" id="XP_055886935.1"/>
    </source>
</evidence>
<feature type="transmembrane region" description="Helical" evidence="1">
    <location>
        <begin position="24"/>
        <end position="53"/>
    </location>
</feature>
<dbReference type="RefSeq" id="XP_055886936.1">
    <property type="nucleotide sequence ID" value="XM_056030961.1"/>
</dbReference>
<organism evidence="3 4">
    <name type="scientific">Biomphalaria glabrata</name>
    <name type="common">Bloodfluke planorb</name>
    <name type="synonym">Freshwater snail</name>
    <dbReference type="NCBI Taxonomy" id="6526"/>
    <lineage>
        <taxon>Eukaryota</taxon>
        <taxon>Metazoa</taxon>
        <taxon>Spiralia</taxon>
        <taxon>Lophotrochozoa</taxon>
        <taxon>Mollusca</taxon>
        <taxon>Gastropoda</taxon>
        <taxon>Heterobranchia</taxon>
        <taxon>Euthyneura</taxon>
        <taxon>Panpulmonata</taxon>
        <taxon>Hygrophila</taxon>
        <taxon>Lymnaeoidea</taxon>
        <taxon>Planorbidae</taxon>
        <taxon>Biomphalaria</taxon>
    </lineage>
</organism>
<dbReference type="InterPro" id="IPR002123">
    <property type="entry name" value="Plipid/glycerol_acylTrfase"/>
</dbReference>
<dbReference type="AlphaFoldDB" id="A0A2C9K0Y7"/>
<keyword evidence="1" id="KW-0472">Membrane</keyword>
<dbReference type="GO" id="GO:0016746">
    <property type="term" value="F:acyltransferase activity"/>
    <property type="evidence" value="ECO:0007669"/>
    <property type="project" value="InterPro"/>
</dbReference>
<feature type="domain" description="Phospholipid/glycerol acyltransferase" evidence="2">
    <location>
        <begin position="90"/>
        <end position="213"/>
    </location>
</feature>
<dbReference type="STRING" id="6526.A0A2C9K0Y7"/>
<dbReference type="EnsemblMetazoa" id="BGLB011351-RB">
    <property type="protein sequence ID" value="BGLB011351-PB"/>
    <property type="gene ID" value="BGLB011351"/>
</dbReference>
<evidence type="ECO:0000313" key="3">
    <source>
        <dbReference type="EnsemblMetazoa" id="BGLB011351-PB"/>
    </source>
</evidence>
<dbReference type="VEuPathDB" id="VectorBase:BGLB011351"/>
<keyword evidence="1" id="KW-0812">Transmembrane</keyword>
<evidence type="ECO:0000259" key="2">
    <source>
        <dbReference type="Pfam" id="PF01553"/>
    </source>
</evidence>
<dbReference type="CDD" id="cd07987">
    <property type="entry name" value="LPLAT_MGAT-like"/>
    <property type="match status" value="1"/>
</dbReference>
<evidence type="ECO:0000313" key="5">
    <source>
        <dbReference type="Proteomes" id="UP001165740"/>
    </source>
</evidence>
<proteinExistence type="predicted"/>
<gene>
    <name evidence="3" type="primary">106076576</name>
    <name evidence="6 7 8" type="synonym">LOC106076576</name>
</gene>
<accession>A0A2C9K0Y7</accession>